<organism evidence="5 6">
    <name type="scientific">Mycoplasmopsis californica</name>
    <dbReference type="NCBI Taxonomy" id="2113"/>
    <lineage>
        <taxon>Bacteria</taxon>
        <taxon>Bacillati</taxon>
        <taxon>Mycoplasmatota</taxon>
        <taxon>Mycoplasmoidales</taxon>
        <taxon>Metamycoplasmataceae</taxon>
        <taxon>Mycoplasmopsis</taxon>
    </lineage>
</organism>
<dbReference type="EMBL" id="CP007521">
    <property type="protein sequence ID" value="AIA29744.1"/>
    <property type="molecule type" value="Genomic_DNA"/>
</dbReference>
<keyword evidence="5" id="KW-0449">Lipoprotein</keyword>
<feature type="domain" description="TNase-like" evidence="4">
    <location>
        <begin position="28"/>
        <end position="175"/>
    </location>
</feature>
<dbReference type="AlphaFoldDB" id="A0A059XMM0"/>
<dbReference type="GO" id="GO:0016787">
    <property type="term" value="F:hydrolase activity"/>
    <property type="evidence" value="ECO:0007669"/>
    <property type="project" value="UniProtKB-KW"/>
</dbReference>
<dbReference type="InterPro" id="IPR016071">
    <property type="entry name" value="Staphylococal_nuclease_OB-fold"/>
</dbReference>
<evidence type="ECO:0000256" key="3">
    <source>
        <dbReference type="ARBA" id="ARBA00022801"/>
    </source>
</evidence>
<evidence type="ECO:0000313" key="6">
    <source>
        <dbReference type="Proteomes" id="UP000027088"/>
    </source>
</evidence>
<dbReference type="Gene3D" id="2.40.50.90">
    <property type="match status" value="1"/>
</dbReference>
<keyword evidence="6" id="KW-1185">Reference proteome</keyword>
<dbReference type="PROSITE" id="PS50830">
    <property type="entry name" value="TNASE_3"/>
    <property type="match status" value="1"/>
</dbReference>
<dbReference type="Proteomes" id="UP000027088">
    <property type="component" value="Chromosome"/>
</dbReference>
<evidence type="ECO:0000256" key="1">
    <source>
        <dbReference type="ARBA" id="ARBA00022722"/>
    </source>
</evidence>
<evidence type="ECO:0000256" key="2">
    <source>
        <dbReference type="ARBA" id="ARBA00022759"/>
    </source>
</evidence>
<reference evidence="5 6" key="1">
    <citation type="journal article" date="2014" name="Genome Announc.">
        <title>Complete Genome Sequence of the Bovine Mastitis Pathogen Mycoplasma californicum Strain ST-6T (ATCC 33461T).</title>
        <authorList>
            <person name="Calcutt M.J."/>
            <person name="Foecking M.F."/>
            <person name="Fox L.K."/>
        </authorList>
    </citation>
    <scope>NUCLEOTIDE SEQUENCE [LARGE SCALE GENOMIC DNA]</scope>
    <source>
        <strain evidence="5 6">ST-6</strain>
    </source>
</reference>
<dbReference type="eggNOG" id="COG1525">
    <property type="taxonomic scope" value="Bacteria"/>
</dbReference>
<dbReference type="InterPro" id="IPR035437">
    <property type="entry name" value="SNase_OB-fold_sf"/>
</dbReference>
<accession>A0A059XMM0</accession>
<keyword evidence="2" id="KW-0255">Endonuclease</keyword>
<keyword evidence="1" id="KW-0540">Nuclease</keyword>
<gene>
    <name evidence="5" type="ORF">MCFN_03150</name>
</gene>
<evidence type="ECO:0000313" key="5">
    <source>
        <dbReference type="EMBL" id="AIA29744.1"/>
    </source>
</evidence>
<name>A0A059XMM0_9BACT</name>
<dbReference type="PANTHER" id="PTHR12302:SF3">
    <property type="entry name" value="SERINE_THREONINE-PROTEIN KINASE 31"/>
    <property type="match status" value="1"/>
</dbReference>
<evidence type="ECO:0000259" key="4">
    <source>
        <dbReference type="PROSITE" id="PS50830"/>
    </source>
</evidence>
<dbReference type="KEGG" id="mcr:MCFN_03150"/>
<dbReference type="GO" id="GO:0004519">
    <property type="term" value="F:endonuclease activity"/>
    <property type="evidence" value="ECO:0007669"/>
    <property type="project" value="UniProtKB-KW"/>
</dbReference>
<dbReference type="PANTHER" id="PTHR12302">
    <property type="entry name" value="EBNA2 BINDING PROTEIN P100"/>
    <property type="match status" value="1"/>
</dbReference>
<dbReference type="SUPFAM" id="SSF50199">
    <property type="entry name" value="Staphylococcal nuclease"/>
    <property type="match status" value="1"/>
</dbReference>
<proteinExistence type="predicted"/>
<dbReference type="SMART" id="SM00318">
    <property type="entry name" value="SNc"/>
    <property type="match status" value="1"/>
</dbReference>
<dbReference type="PROSITE" id="PS51257">
    <property type="entry name" value="PROKAR_LIPOPROTEIN"/>
    <property type="match status" value="1"/>
</dbReference>
<keyword evidence="3" id="KW-0378">Hydrolase</keyword>
<protein>
    <submittedName>
        <fullName evidence="5">Nuclease lipoprotein</fullName>
    </submittedName>
</protein>
<dbReference type="Pfam" id="PF00565">
    <property type="entry name" value="SNase"/>
    <property type="match status" value="1"/>
</dbReference>
<sequence>MMKKLIIPVPLYLPLFTASCTIYTQKFEEKTITKYYVADGDTIYFYNNDKKIGIRILGIDTPETKKKNNDVATLENHFAQLAKNELINILKNKPIKIEKINEDKYGRWVCRIYNSEGVDAGLRLIKEGFARVKYLEKIPKNINYWNNHGKIIDYFNTLKNTEEKAKRNKKGIWKHKTKEIFKKK</sequence>